<protein>
    <recommendedName>
        <fullName evidence="1">H-type lectin domain-containing protein</fullName>
    </recommendedName>
</protein>
<name>A0A6G7VIT6_9RHOB</name>
<evidence type="ECO:0000313" key="2">
    <source>
        <dbReference type="EMBL" id="QIK39959.1"/>
    </source>
</evidence>
<dbReference type="EMBL" id="CP049811">
    <property type="protein sequence ID" value="QIK39959.1"/>
    <property type="molecule type" value="Genomic_DNA"/>
</dbReference>
<evidence type="ECO:0000259" key="1">
    <source>
        <dbReference type="Pfam" id="PF09458"/>
    </source>
</evidence>
<accession>A0A6G7VIT6</accession>
<dbReference type="AlphaFoldDB" id="A0A6G7VIT6"/>
<dbReference type="GO" id="GO:0030246">
    <property type="term" value="F:carbohydrate binding"/>
    <property type="evidence" value="ECO:0007669"/>
    <property type="project" value="InterPro"/>
</dbReference>
<gene>
    <name evidence="2" type="ORF">G8E03_03795</name>
</gene>
<evidence type="ECO:0000313" key="3">
    <source>
        <dbReference type="Proteomes" id="UP000500791"/>
    </source>
</evidence>
<dbReference type="GO" id="GO:0007155">
    <property type="term" value="P:cell adhesion"/>
    <property type="evidence" value="ECO:0007669"/>
    <property type="project" value="InterPro"/>
</dbReference>
<dbReference type="Pfam" id="PF09458">
    <property type="entry name" value="H_lectin"/>
    <property type="match status" value="1"/>
</dbReference>
<dbReference type="KEGG" id="mon:G8E03_03795"/>
<dbReference type="SUPFAM" id="SSF141086">
    <property type="entry name" value="Agglutinin HPA-like"/>
    <property type="match status" value="1"/>
</dbReference>
<sequence>MRRIDTNWLGVAEGFVTMFDHWSDATDMWDGLGERRVEKPVAFGGAFASIPVVHLSPTLIDAHSDTYLRLNIRAEEISETGFVMAVSVWDDTRIARLGIDWQALGPLDDPDEKWDV</sequence>
<dbReference type="InterPro" id="IPR019019">
    <property type="entry name" value="H-type_lectin_domain"/>
</dbReference>
<organism evidence="2 3">
    <name type="scientific">Pontivivens nitratireducens</name>
    <dbReference type="NCBI Taxonomy" id="2758038"/>
    <lineage>
        <taxon>Bacteria</taxon>
        <taxon>Pseudomonadati</taxon>
        <taxon>Pseudomonadota</taxon>
        <taxon>Alphaproteobacteria</taxon>
        <taxon>Rhodobacterales</taxon>
        <taxon>Paracoccaceae</taxon>
        <taxon>Pontivivens</taxon>
    </lineage>
</organism>
<dbReference type="Proteomes" id="UP000500791">
    <property type="component" value="Chromosome"/>
</dbReference>
<reference evidence="2 3" key="1">
    <citation type="submission" date="2020-03" db="EMBL/GenBank/DDBJ databases">
        <title>Complete genome sequence of Monaibacterium sp. ALG8 with diverse plasmids.</title>
        <authorList>
            <person name="Sun C."/>
        </authorList>
    </citation>
    <scope>NUCLEOTIDE SEQUENCE [LARGE SCALE GENOMIC DNA]</scope>
    <source>
        <strain evidence="2 3">ALG8</strain>
    </source>
</reference>
<dbReference type="Gene3D" id="2.60.40.2080">
    <property type="match status" value="1"/>
</dbReference>
<dbReference type="RefSeq" id="WP_166188834.1">
    <property type="nucleotide sequence ID" value="NZ_CP049811.1"/>
</dbReference>
<dbReference type="InterPro" id="IPR037221">
    <property type="entry name" value="H-type_lectin_dom_sf"/>
</dbReference>
<keyword evidence="3" id="KW-1185">Reference proteome</keyword>
<feature type="domain" description="H-type lectin" evidence="1">
    <location>
        <begin position="39"/>
        <end position="103"/>
    </location>
</feature>
<proteinExistence type="predicted"/>